<gene>
    <name evidence="3" type="ORF">POL58_37335</name>
</gene>
<reference evidence="3 4" key="1">
    <citation type="submission" date="2022-11" db="EMBL/GenBank/DDBJ databases">
        <title>Minimal conservation of predation-associated metabolite biosynthetic gene clusters underscores biosynthetic potential of Myxococcota including descriptions for ten novel species: Archangium lansinium sp. nov., Myxococcus landrumus sp. nov., Nannocystis bai.</title>
        <authorList>
            <person name="Ahearne A."/>
            <person name="Stevens C."/>
            <person name="Dowd S."/>
        </authorList>
    </citation>
    <scope>NUCLEOTIDE SEQUENCE [LARGE SCALE GENOMIC DNA]</scope>
    <source>
        <strain evidence="3 4">NCELM</strain>
    </source>
</reference>
<feature type="region of interest" description="Disordered" evidence="1">
    <location>
        <begin position="21"/>
        <end position="67"/>
    </location>
</feature>
<comment type="caution">
    <text evidence="3">The sequence shown here is derived from an EMBL/GenBank/DDBJ whole genome shotgun (WGS) entry which is preliminary data.</text>
</comment>
<dbReference type="RefSeq" id="WP_272006544.1">
    <property type="nucleotide sequence ID" value="NZ_JAQNDN010000022.1"/>
</dbReference>
<organism evidence="3 4">
    <name type="scientific">Nannocystis radixulma</name>
    <dbReference type="NCBI Taxonomy" id="2995305"/>
    <lineage>
        <taxon>Bacteria</taxon>
        <taxon>Pseudomonadati</taxon>
        <taxon>Myxococcota</taxon>
        <taxon>Polyangia</taxon>
        <taxon>Nannocystales</taxon>
        <taxon>Nannocystaceae</taxon>
        <taxon>Nannocystis</taxon>
    </lineage>
</organism>
<dbReference type="EMBL" id="JAQNDN010000022">
    <property type="protein sequence ID" value="MDC0673469.1"/>
    <property type="molecule type" value="Genomic_DNA"/>
</dbReference>
<accession>A0ABT5BIX6</accession>
<sequence>MPGLARALLVLPLLVGCASPAAPAQEQAPPPAAEAVDDHTAAAPPPQPPEPEAPASPPAELAVESPGASPEIVQFTPRIALPVEFHLVATRADEIELHADGSSVALIATVPYPIGPDGSPQPLQGVTRGLLPVDSIYGLYPIAVAGSFSRPGDGWLVLLAEDLDAPRPRQGVSVAYQWAGDGWSVVRERSGAMFRTYDHFLVRGDAIFAYPRLDRLPDAEAAFVDPDREHTIMGDLLRLRGTQLPPRGPGPWCTASREATTSAGDLYQIARRCPDAGRLPCSGPCTLDLFHWPAGAVDPVVTPLPEVAADEHRISLDQLRIGVFADGIAVYGAAKVEGHPHDLAYLAAGPANALRRIAIEHDGRAIVEPIVAALPRPDGEFWLVMHGTLWQRDASGRLRPFRTPTVSFPELADWAWGGVGSGWRRTGTFARLELENQSPEIAGVAAAGDSLWLTLAVPTHGLGEAIQAIFKTGPHAAPVVLPDLKTLQGDVWRRDEAARVVQLLADLPDDRLPAFESAVLPELVRRAELRQIYRAREGTRRPVIAIIDVDAARAPLLRALAGVGGVEPKLVSPPPELERMLHNTLPR</sequence>
<name>A0ABT5BIX6_9BACT</name>
<dbReference type="PROSITE" id="PS51257">
    <property type="entry name" value="PROKAR_LIPOPROTEIN"/>
    <property type="match status" value="1"/>
</dbReference>
<protein>
    <recommendedName>
        <fullName evidence="5">Lipoprotein</fullName>
    </recommendedName>
</protein>
<keyword evidence="2" id="KW-0732">Signal</keyword>
<keyword evidence="4" id="KW-1185">Reference proteome</keyword>
<dbReference type="Proteomes" id="UP001217838">
    <property type="component" value="Unassembled WGS sequence"/>
</dbReference>
<feature type="signal peptide" evidence="2">
    <location>
        <begin position="1"/>
        <end position="24"/>
    </location>
</feature>
<proteinExistence type="predicted"/>
<evidence type="ECO:0008006" key="5">
    <source>
        <dbReference type="Google" id="ProtNLM"/>
    </source>
</evidence>
<feature type="chain" id="PRO_5046980334" description="Lipoprotein" evidence="2">
    <location>
        <begin position="25"/>
        <end position="587"/>
    </location>
</feature>
<evidence type="ECO:0000313" key="4">
    <source>
        <dbReference type="Proteomes" id="UP001217838"/>
    </source>
</evidence>
<evidence type="ECO:0000256" key="1">
    <source>
        <dbReference type="SAM" id="MobiDB-lite"/>
    </source>
</evidence>
<evidence type="ECO:0000256" key="2">
    <source>
        <dbReference type="SAM" id="SignalP"/>
    </source>
</evidence>
<feature type="compositionally biased region" description="Pro residues" evidence="1">
    <location>
        <begin position="43"/>
        <end position="57"/>
    </location>
</feature>
<evidence type="ECO:0000313" key="3">
    <source>
        <dbReference type="EMBL" id="MDC0673469.1"/>
    </source>
</evidence>